<keyword evidence="8" id="KW-0804">Transcription</keyword>
<evidence type="ECO:0000256" key="3">
    <source>
        <dbReference type="ARBA" id="ARBA00008030"/>
    </source>
</evidence>
<comment type="caution">
    <text evidence="10">The sequence shown here is derived from an EMBL/GenBank/DDBJ whole genome shotgun (WGS) entry which is preliminary data.</text>
</comment>
<dbReference type="PANTHER" id="PTHR15975">
    <property type="entry name" value="CCR4-NOT TRANSCRIPTION COMPLEX SUBUNIT 11"/>
    <property type="match status" value="1"/>
</dbReference>
<evidence type="ECO:0000256" key="6">
    <source>
        <dbReference type="ARBA" id="ARBA00023015"/>
    </source>
</evidence>
<dbReference type="Pfam" id="PF10155">
    <property type="entry name" value="CNOT11"/>
    <property type="match status" value="1"/>
</dbReference>
<dbReference type="GO" id="GO:0005634">
    <property type="term" value="C:nucleus"/>
    <property type="evidence" value="ECO:0007669"/>
    <property type="project" value="UniProtKB-SubCell"/>
</dbReference>
<dbReference type="PANTHER" id="PTHR15975:SF0">
    <property type="entry name" value="CCR4-NOT TRANSCRIPTION COMPLEX SUBUNIT 11"/>
    <property type="match status" value="1"/>
</dbReference>
<evidence type="ECO:0000313" key="10">
    <source>
        <dbReference type="EMBL" id="KAJ3049240.1"/>
    </source>
</evidence>
<evidence type="ECO:0000256" key="5">
    <source>
        <dbReference type="ARBA" id="ARBA00022490"/>
    </source>
</evidence>
<evidence type="ECO:0000256" key="9">
    <source>
        <dbReference type="ARBA" id="ARBA00023242"/>
    </source>
</evidence>
<keyword evidence="9" id="KW-0539">Nucleus</keyword>
<dbReference type="GO" id="GO:0031047">
    <property type="term" value="P:regulatory ncRNA-mediated gene silencing"/>
    <property type="evidence" value="ECO:0007669"/>
    <property type="project" value="UniProtKB-KW"/>
</dbReference>
<reference evidence="10" key="1">
    <citation type="submission" date="2020-05" db="EMBL/GenBank/DDBJ databases">
        <title>Phylogenomic resolution of chytrid fungi.</title>
        <authorList>
            <person name="Stajich J.E."/>
            <person name="Amses K."/>
            <person name="Simmons R."/>
            <person name="Seto K."/>
            <person name="Myers J."/>
            <person name="Bonds A."/>
            <person name="Quandt C.A."/>
            <person name="Barry K."/>
            <person name="Liu P."/>
            <person name="Grigoriev I."/>
            <person name="Longcore J.E."/>
            <person name="James T.Y."/>
        </authorList>
    </citation>
    <scope>NUCLEOTIDE SEQUENCE</scope>
    <source>
        <strain evidence="10">JEL0318</strain>
    </source>
</reference>
<dbReference type="GO" id="GO:0005737">
    <property type="term" value="C:cytoplasm"/>
    <property type="evidence" value="ECO:0007669"/>
    <property type="project" value="UniProtKB-SubCell"/>
</dbReference>
<evidence type="ECO:0000313" key="11">
    <source>
        <dbReference type="Proteomes" id="UP001212841"/>
    </source>
</evidence>
<evidence type="ECO:0000256" key="1">
    <source>
        <dbReference type="ARBA" id="ARBA00004123"/>
    </source>
</evidence>
<comment type="similarity">
    <text evidence="3">Belongs to the CNOT11 family.</text>
</comment>
<keyword evidence="5" id="KW-0963">Cytoplasm</keyword>
<dbReference type="GO" id="GO:0030014">
    <property type="term" value="C:CCR4-NOT complex"/>
    <property type="evidence" value="ECO:0007669"/>
    <property type="project" value="InterPro"/>
</dbReference>
<dbReference type="Proteomes" id="UP001212841">
    <property type="component" value="Unassembled WGS sequence"/>
</dbReference>
<evidence type="ECO:0000256" key="7">
    <source>
        <dbReference type="ARBA" id="ARBA00023158"/>
    </source>
</evidence>
<keyword evidence="6" id="KW-0805">Transcription regulation</keyword>
<keyword evidence="11" id="KW-1185">Reference proteome</keyword>
<name>A0AAD5X0W3_9FUNG</name>
<organism evidence="10 11">
    <name type="scientific">Rhizophlyctis rosea</name>
    <dbReference type="NCBI Taxonomy" id="64517"/>
    <lineage>
        <taxon>Eukaryota</taxon>
        <taxon>Fungi</taxon>
        <taxon>Fungi incertae sedis</taxon>
        <taxon>Chytridiomycota</taxon>
        <taxon>Chytridiomycota incertae sedis</taxon>
        <taxon>Chytridiomycetes</taxon>
        <taxon>Rhizophlyctidales</taxon>
        <taxon>Rhizophlyctidaceae</taxon>
        <taxon>Rhizophlyctis</taxon>
    </lineage>
</organism>
<evidence type="ECO:0000256" key="8">
    <source>
        <dbReference type="ARBA" id="ARBA00023163"/>
    </source>
</evidence>
<dbReference type="EMBL" id="JADGJD010000672">
    <property type="protein sequence ID" value="KAJ3049240.1"/>
    <property type="molecule type" value="Genomic_DNA"/>
</dbReference>
<evidence type="ECO:0000256" key="2">
    <source>
        <dbReference type="ARBA" id="ARBA00004496"/>
    </source>
</evidence>
<dbReference type="InterPro" id="IPR019312">
    <property type="entry name" value="CNOT11"/>
</dbReference>
<proteinExistence type="inferred from homology"/>
<comment type="subcellular location">
    <subcellularLocation>
        <location evidence="2">Cytoplasm</location>
    </subcellularLocation>
    <subcellularLocation>
        <location evidence="1">Nucleus</location>
    </subcellularLocation>
</comment>
<accession>A0AAD5X0W3</accession>
<evidence type="ECO:0000256" key="4">
    <source>
        <dbReference type="ARBA" id="ARBA00014872"/>
    </source>
</evidence>
<gene>
    <name evidence="10" type="primary">CNOT11</name>
    <name evidence="10" type="ORF">HK097_009745</name>
</gene>
<protein>
    <recommendedName>
        <fullName evidence="4">CCR4-NOT transcription complex subunit 11</fullName>
    </recommendedName>
</protein>
<sequence length="305" mass="34052">MAVVDPTFASRAASTPQMRTLMGRLREEADGECGGGRTVPAFFAVPVNGQPTPPTPAEALLAAQQLFAALGSTAHIDLLGFEPPFLLPAPPVLAFHKDSCIWLNPPDVFPIEWDDGMCRDPARTERVRRLMQKALSGPLSISQQQFILHQLQQDPKLVHHTGITPDRLPNLVENNPNIATEALLRLSSSSKLNEYLKVLVTINMSLHSMEVVNRLASAAANLPAEFVHTYISNCIHTCETIRDKYMQNRQVRLVCVFLQSLIRNRTIPIQDFFVEIQAFCIQFSRIREAAALFRLLKKEVEAGHR</sequence>
<dbReference type="AlphaFoldDB" id="A0AAD5X0W3"/>
<keyword evidence="7" id="KW-0943">RNA-mediated gene silencing</keyword>